<proteinExistence type="inferred from homology"/>
<dbReference type="GO" id="GO:0008422">
    <property type="term" value="F:beta-glucosidase activity"/>
    <property type="evidence" value="ECO:0007669"/>
    <property type="project" value="UniProtKB-EC"/>
</dbReference>
<evidence type="ECO:0000256" key="3">
    <source>
        <dbReference type="ARBA" id="ARBA00023295"/>
    </source>
</evidence>
<gene>
    <name evidence="5" type="ORF">RS82_02888</name>
</gene>
<dbReference type="PANTHER" id="PTHR10353:SF36">
    <property type="entry name" value="LP05116P"/>
    <property type="match status" value="1"/>
</dbReference>
<evidence type="ECO:0000313" key="6">
    <source>
        <dbReference type="Proteomes" id="UP000034098"/>
    </source>
</evidence>
<keyword evidence="3 5" id="KW-0326">Glycosidase</keyword>
<dbReference type="SUPFAM" id="SSF51445">
    <property type="entry name" value="(Trans)glycosidases"/>
    <property type="match status" value="1"/>
</dbReference>
<organism evidence="5 6">
    <name type="scientific">Microbacterium trichothecenolyticum</name>
    <name type="common">Aureobacterium trichothecenolyticum</name>
    <dbReference type="NCBI Taxonomy" id="69370"/>
    <lineage>
        <taxon>Bacteria</taxon>
        <taxon>Bacillati</taxon>
        <taxon>Actinomycetota</taxon>
        <taxon>Actinomycetes</taxon>
        <taxon>Micrococcales</taxon>
        <taxon>Microbacteriaceae</taxon>
        <taxon>Microbacterium</taxon>
    </lineage>
</organism>
<evidence type="ECO:0000313" key="5">
    <source>
        <dbReference type="EMBL" id="KJL41658.1"/>
    </source>
</evidence>
<dbReference type="PRINTS" id="PR00131">
    <property type="entry name" value="GLHYDRLASE1"/>
</dbReference>
<dbReference type="EMBL" id="JYJA01000037">
    <property type="protein sequence ID" value="KJL41658.1"/>
    <property type="molecule type" value="Genomic_DNA"/>
</dbReference>
<keyword evidence="2 5" id="KW-0378">Hydrolase</keyword>
<accession>A0A0M2HC25</accession>
<evidence type="ECO:0000256" key="2">
    <source>
        <dbReference type="ARBA" id="ARBA00022801"/>
    </source>
</evidence>
<dbReference type="AlphaFoldDB" id="A0A0M2HC25"/>
<sequence length="227" mass="24259">MLAAATQRAGSDRYFAGNVIPFAAQDQFQEAQTLAHLAAKAAIKSRRADLPVGLSIAIADEVALPGGEARRDAKRAAAYDHWLRLAVADDFIGVQNYERIVHGPDGEVIPEGEVSGMGTVIEPGSLAGAVRYAFETAGVPVLVSEHGLQSDDDTQRAAFIPAALDALAAERAAGVPVLGYCHWTLMDNFEWIFGYGPKPGLFSVERATFERTAKPSAGVYAEYVRRA</sequence>
<evidence type="ECO:0000256" key="1">
    <source>
        <dbReference type="ARBA" id="ARBA00010838"/>
    </source>
</evidence>
<dbReference type="PATRIC" id="fig|69370.6.peg.2935"/>
<dbReference type="EC" id="3.2.1.21" evidence="5"/>
<dbReference type="InterPro" id="IPR001360">
    <property type="entry name" value="Glyco_hydro_1"/>
</dbReference>
<dbReference type="InterPro" id="IPR017853">
    <property type="entry name" value="GH"/>
</dbReference>
<dbReference type="Pfam" id="PF00232">
    <property type="entry name" value="Glyco_hydro_1"/>
    <property type="match status" value="1"/>
</dbReference>
<dbReference type="PANTHER" id="PTHR10353">
    <property type="entry name" value="GLYCOSYL HYDROLASE"/>
    <property type="match status" value="1"/>
</dbReference>
<evidence type="ECO:0000256" key="4">
    <source>
        <dbReference type="RuleBase" id="RU003690"/>
    </source>
</evidence>
<dbReference type="Proteomes" id="UP000034098">
    <property type="component" value="Unassembled WGS sequence"/>
</dbReference>
<protein>
    <submittedName>
        <fullName evidence="5">Bifunctional beta-D-glucosidase/beta-D-fucosidase</fullName>
        <ecNumber evidence="5">3.2.1.21</ecNumber>
    </submittedName>
</protein>
<dbReference type="GO" id="GO:0005975">
    <property type="term" value="P:carbohydrate metabolic process"/>
    <property type="evidence" value="ECO:0007669"/>
    <property type="project" value="InterPro"/>
</dbReference>
<dbReference type="Gene3D" id="3.20.20.80">
    <property type="entry name" value="Glycosidases"/>
    <property type="match status" value="1"/>
</dbReference>
<comment type="caution">
    <text evidence="5">The sequence shown here is derived from an EMBL/GenBank/DDBJ whole genome shotgun (WGS) entry which is preliminary data.</text>
</comment>
<reference evidence="5 6" key="1">
    <citation type="submission" date="2015-02" db="EMBL/GenBank/DDBJ databases">
        <title>Draft genome sequences of ten Microbacterium spp. with emphasis on heavy metal contaminated environments.</title>
        <authorList>
            <person name="Corretto E."/>
        </authorList>
    </citation>
    <scope>NUCLEOTIDE SEQUENCE [LARGE SCALE GENOMIC DNA]</scope>
    <source>
        <strain evidence="5 6">DSM 8608</strain>
    </source>
</reference>
<comment type="similarity">
    <text evidence="1 4">Belongs to the glycosyl hydrolase 1 family.</text>
</comment>
<keyword evidence="6" id="KW-1185">Reference proteome</keyword>
<name>A0A0M2HC25_MICTR</name>